<dbReference type="Proteomes" id="UP000325315">
    <property type="component" value="Unassembled WGS sequence"/>
</dbReference>
<protein>
    <submittedName>
        <fullName evidence="1">DNA/RNA polymerases superfamily protein</fullName>
    </submittedName>
</protein>
<dbReference type="SUPFAM" id="SSF53098">
    <property type="entry name" value="Ribonuclease H-like"/>
    <property type="match status" value="1"/>
</dbReference>
<dbReference type="OrthoDB" id="5554229at2759"/>
<dbReference type="Gene3D" id="3.30.420.10">
    <property type="entry name" value="Ribonuclease H-like superfamily/Ribonuclease H"/>
    <property type="match status" value="1"/>
</dbReference>
<dbReference type="EMBL" id="SMMG02000002">
    <property type="protein sequence ID" value="KAA3483140.1"/>
    <property type="molecule type" value="Genomic_DNA"/>
</dbReference>
<organism evidence="1 2">
    <name type="scientific">Gossypium australe</name>
    <dbReference type="NCBI Taxonomy" id="47621"/>
    <lineage>
        <taxon>Eukaryota</taxon>
        <taxon>Viridiplantae</taxon>
        <taxon>Streptophyta</taxon>
        <taxon>Embryophyta</taxon>
        <taxon>Tracheophyta</taxon>
        <taxon>Spermatophyta</taxon>
        <taxon>Magnoliopsida</taxon>
        <taxon>eudicotyledons</taxon>
        <taxon>Gunneridae</taxon>
        <taxon>Pentapetalae</taxon>
        <taxon>rosids</taxon>
        <taxon>malvids</taxon>
        <taxon>Malvales</taxon>
        <taxon>Malvaceae</taxon>
        <taxon>Malvoideae</taxon>
        <taxon>Gossypium</taxon>
    </lineage>
</organism>
<evidence type="ECO:0000313" key="1">
    <source>
        <dbReference type="EMBL" id="KAA3483140.1"/>
    </source>
</evidence>
<proteinExistence type="predicted"/>
<dbReference type="InterPro" id="IPR036397">
    <property type="entry name" value="RNaseH_sf"/>
</dbReference>
<gene>
    <name evidence="1" type="ORF">EPI10_005335</name>
</gene>
<accession>A0A5B6WN22</accession>
<sequence length="157" mass="18472">MHLRSNKVYQGLKELIKKRRDKFCGKCLTCQQVKAKHQFLSGLFQLHTIPQWKWERITMDGLPLSLIRKDSMWDQDPRFTSRFWKKLHKALGAKHDFSATFHPQTKRQSGSTIKILKDIWVEFLPLAEFAYSNSYQASINTSPYETLYGRKCCTPLC</sequence>
<dbReference type="PANTHER" id="PTHR45835:SF99">
    <property type="entry name" value="CHROMO DOMAIN-CONTAINING PROTEIN-RELATED"/>
    <property type="match status" value="1"/>
</dbReference>
<dbReference type="AlphaFoldDB" id="A0A5B6WN22"/>
<dbReference type="PANTHER" id="PTHR45835">
    <property type="entry name" value="YALI0A06105P"/>
    <property type="match status" value="1"/>
</dbReference>
<evidence type="ECO:0000313" key="2">
    <source>
        <dbReference type="Proteomes" id="UP000325315"/>
    </source>
</evidence>
<comment type="caution">
    <text evidence="1">The sequence shown here is derived from an EMBL/GenBank/DDBJ whole genome shotgun (WGS) entry which is preliminary data.</text>
</comment>
<name>A0A5B6WN22_9ROSI</name>
<dbReference type="GO" id="GO:0003676">
    <property type="term" value="F:nucleic acid binding"/>
    <property type="evidence" value="ECO:0007669"/>
    <property type="project" value="InterPro"/>
</dbReference>
<reference evidence="2" key="1">
    <citation type="journal article" date="2019" name="Plant Biotechnol. J.">
        <title>Genome sequencing of the Australian wild diploid species Gossypium australe highlights disease resistance and delayed gland morphogenesis.</title>
        <authorList>
            <person name="Cai Y."/>
            <person name="Cai X."/>
            <person name="Wang Q."/>
            <person name="Wang P."/>
            <person name="Zhang Y."/>
            <person name="Cai C."/>
            <person name="Xu Y."/>
            <person name="Wang K."/>
            <person name="Zhou Z."/>
            <person name="Wang C."/>
            <person name="Geng S."/>
            <person name="Li B."/>
            <person name="Dong Q."/>
            <person name="Hou Y."/>
            <person name="Wang H."/>
            <person name="Ai P."/>
            <person name="Liu Z."/>
            <person name="Yi F."/>
            <person name="Sun M."/>
            <person name="An G."/>
            <person name="Cheng J."/>
            <person name="Zhang Y."/>
            <person name="Shi Q."/>
            <person name="Xie Y."/>
            <person name="Shi X."/>
            <person name="Chang Y."/>
            <person name="Huang F."/>
            <person name="Chen Y."/>
            <person name="Hong S."/>
            <person name="Mi L."/>
            <person name="Sun Q."/>
            <person name="Zhang L."/>
            <person name="Zhou B."/>
            <person name="Peng R."/>
            <person name="Zhang X."/>
            <person name="Liu F."/>
        </authorList>
    </citation>
    <scope>NUCLEOTIDE SEQUENCE [LARGE SCALE GENOMIC DNA]</scope>
    <source>
        <strain evidence="2">cv. PA1801</strain>
    </source>
</reference>
<dbReference type="InterPro" id="IPR012337">
    <property type="entry name" value="RNaseH-like_sf"/>
</dbReference>
<keyword evidence="2" id="KW-1185">Reference proteome</keyword>